<dbReference type="PIRSF" id="PIRSF000390">
    <property type="entry name" value="PLP_StrS"/>
    <property type="match status" value="1"/>
</dbReference>
<evidence type="ECO:0000256" key="1">
    <source>
        <dbReference type="PIRSR" id="PIRSR000390-1"/>
    </source>
</evidence>
<reference evidence="4" key="1">
    <citation type="submission" date="2013-10" db="EMBL/GenBank/DDBJ databases">
        <title>Draft genome sequence of Clostridium botulinum type B strain Osaka05.</title>
        <authorList>
            <person name="Sakaguchi Y."/>
            <person name="Hosomi K."/>
            <person name="Uchiyama J."/>
            <person name="Ogura Y."/>
            <person name="Sakaguchi M."/>
            <person name="Kohda T."/>
            <person name="Mukamoto M."/>
            <person name="Misawa N."/>
            <person name="Matsuzaki S."/>
            <person name="Hayashi T."/>
            <person name="Kozaki S."/>
        </authorList>
    </citation>
    <scope>NUCLEOTIDE SEQUENCE</scope>
    <source>
        <strain evidence="4">Osaka05</strain>
    </source>
</reference>
<dbReference type="RefSeq" id="WP_030037034.1">
    <property type="nucleotide sequence ID" value="NZ_DF384213.1"/>
</dbReference>
<dbReference type="InterPro" id="IPR000653">
    <property type="entry name" value="DegT/StrS_aminotransferase"/>
</dbReference>
<evidence type="ECO:0000313" key="4">
    <source>
        <dbReference type="EMBL" id="GAE03786.1"/>
    </source>
</evidence>
<comment type="similarity">
    <text evidence="3">Belongs to the DegT/DnrJ/EryC1 family.</text>
</comment>
<dbReference type="Proteomes" id="UP000054164">
    <property type="component" value="Unassembled WGS sequence"/>
</dbReference>
<accession>A0A0S6UA08</accession>
<dbReference type="InterPro" id="IPR015424">
    <property type="entry name" value="PyrdxlP-dep_Trfase"/>
</dbReference>
<dbReference type="CDD" id="cd00616">
    <property type="entry name" value="AHBA_syn"/>
    <property type="match status" value="1"/>
</dbReference>
<dbReference type="PANTHER" id="PTHR30244:SF34">
    <property type="entry name" value="DTDP-4-AMINO-4,6-DIDEOXYGALACTOSE TRANSAMINASE"/>
    <property type="match status" value="1"/>
</dbReference>
<evidence type="ECO:0000256" key="3">
    <source>
        <dbReference type="RuleBase" id="RU004508"/>
    </source>
</evidence>
<dbReference type="EMBL" id="DF384213">
    <property type="protein sequence ID" value="GAE03786.1"/>
    <property type="molecule type" value="Genomic_DNA"/>
</dbReference>
<keyword evidence="2 3" id="KW-0663">Pyridoxal phosphate</keyword>
<dbReference type="Gene3D" id="3.40.640.10">
    <property type="entry name" value="Type I PLP-dependent aspartate aminotransferase-like (Major domain)"/>
    <property type="match status" value="1"/>
</dbReference>
<dbReference type="HOGENOM" id="CLU_033332_7_2_9"/>
<dbReference type="PANTHER" id="PTHR30244">
    <property type="entry name" value="TRANSAMINASE"/>
    <property type="match status" value="1"/>
</dbReference>
<organism evidence="4">
    <name type="scientific">Clostridium botulinum B str. Osaka05</name>
    <dbReference type="NCBI Taxonomy" id="1407017"/>
    <lineage>
        <taxon>Bacteria</taxon>
        <taxon>Bacillati</taxon>
        <taxon>Bacillota</taxon>
        <taxon>Clostridia</taxon>
        <taxon>Eubacteriales</taxon>
        <taxon>Clostridiaceae</taxon>
        <taxon>Clostridium</taxon>
    </lineage>
</organism>
<dbReference type="GO" id="GO:0008483">
    <property type="term" value="F:transaminase activity"/>
    <property type="evidence" value="ECO:0007669"/>
    <property type="project" value="TreeGrafter"/>
</dbReference>
<evidence type="ECO:0000256" key="2">
    <source>
        <dbReference type="PIRSR" id="PIRSR000390-2"/>
    </source>
</evidence>
<dbReference type="GO" id="GO:0000271">
    <property type="term" value="P:polysaccharide biosynthetic process"/>
    <property type="evidence" value="ECO:0007669"/>
    <property type="project" value="TreeGrafter"/>
</dbReference>
<gene>
    <name evidence="4" type="ORF">CBO05C_3476</name>
</gene>
<dbReference type="AlphaFoldDB" id="A0A0S6UA08"/>
<sequence length="367" mass="41923">MLRLSVPFIDDNEMNEIKDVLNSGYLVQGNKVEEFENLIKEYLNVKHAIAVSNGTAALHLSLIALDIKSSDEIIVPDFTFPATSNVVEHMGAKSIFVDINLDDFCIDTDKIENKINNNTKVIMPVHEFGQVSNMDKIMDLALKYNLKVVEDAACALGAEYKNKKIGTIGDLGCFSFHPRKSITTGEGGIVVTNNDEFARKIRAIRNHGMDYCHGTPKFIFAGLNYRMTNIQGAIGVAQFRKLDKINKVRKMIANKYNERLYNIKEIILPREKEYSKHIWQTYHILLNETINRDSLIKNLKEKGIETNIGAYAVHEQDYYKKKYSYDHKEFKKSSFAWKQGLALPLYVGIKDNEIDYIVSQLKDHICN</sequence>
<dbReference type="InterPro" id="IPR015422">
    <property type="entry name" value="PyrdxlP-dep_Trfase_small"/>
</dbReference>
<dbReference type="SUPFAM" id="SSF53383">
    <property type="entry name" value="PLP-dependent transferases"/>
    <property type="match status" value="1"/>
</dbReference>
<dbReference type="Gene3D" id="3.90.1150.10">
    <property type="entry name" value="Aspartate Aminotransferase, domain 1"/>
    <property type="match status" value="1"/>
</dbReference>
<feature type="modified residue" description="N6-(pyridoxal phosphate)lysine" evidence="2">
    <location>
        <position position="180"/>
    </location>
</feature>
<name>A0A0S6UA08_CLOBO</name>
<proteinExistence type="inferred from homology"/>
<dbReference type="Pfam" id="PF01041">
    <property type="entry name" value="DegT_DnrJ_EryC1"/>
    <property type="match status" value="1"/>
</dbReference>
<protein>
    <submittedName>
        <fullName evidence="4">Glutamine--scyllo-inositol transaminase</fullName>
    </submittedName>
</protein>
<feature type="active site" description="Proton acceptor" evidence="1">
    <location>
        <position position="180"/>
    </location>
</feature>
<dbReference type="GO" id="GO:0030170">
    <property type="term" value="F:pyridoxal phosphate binding"/>
    <property type="evidence" value="ECO:0007669"/>
    <property type="project" value="TreeGrafter"/>
</dbReference>
<dbReference type="InterPro" id="IPR015421">
    <property type="entry name" value="PyrdxlP-dep_Trfase_major"/>
</dbReference>